<comment type="caution">
    <text evidence="5">The sequence shown here is derived from an EMBL/GenBank/DDBJ whole genome shotgun (WGS) entry which is preliminary data.</text>
</comment>
<reference evidence="5 6" key="2">
    <citation type="submission" date="2018-03" db="EMBL/GenBank/DDBJ databases">
        <title>The ancient ancestry and fast evolution of plastids.</title>
        <authorList>
            <person name="Moore K.R."/>
            <person name="Magnabosco C."/>
            <person name="Momper L."/>
            <person name="Gold D.A."/>
            <person name="Bosak T."/>
            <person name="Fournier G.P."/>
        </authorList>
    </citation>
    <scope>NUCLEOTIDE SEQUENCE [LARGE SCALE GENOMIC DNA]</scope>
    <source>
        <strain evidence="5 6">ULC007</strain>
    </source>
</reference>
<dbReference type="InterPro" id="IPR036390">
    <property type="entry name" value="WH_DNA-bd_sf"/>
</dbReference>
<evidence type="ECO:0000256" key="2">
    <source>
        <dbReference type="ARBA" id="ARBA00023015"/>
    </source>
</evidence>
<dbReference type="SUPFAM" id="SSF52540">
    <property type="entry name" value="P-loop containing nucleoside triphosphate hydrolases"/>
    <property type="match status" value="1"/>
</dbReference>
<reference evidence="5 6" key="1">
    <citation type="submission" date="2018-02" db="EMBL/GenBank/DDBJ databases">
        <authorList>
            <person name="Cohen D.B."/>
            <person name="Kent A.D."/>
        </authorList>
    </citation>
    <scope>NUCLEOTIDE SEQUENCE [LARGE SCALE GENOMIC DNA]</scope>
    <source>
        <strain evidence="5 6">ULC007</strain>
    </source>
</reference>
<evidence type="ECO:0008006" key="7">
    <source>
        <dbReference type="Google" id="ProtNLM"/>
    </source>
</evidence>
<evidence type="ECO:0000313" key="5">
    <source>
        <dbReference type="EMBL" id="PSB16046.1"/>
    </source>
</evidence>
<keyword evidence="4" id="KW-0804">Transcription</keyword>
<evidence type="ECO:0000313" key="6">
    <source>
        <dbReference type="Proteomes" id="UP000238634"/>
    </source>
</evidence>
<keyword evidence="2" id="KW-0805">Transcription regulation</keyword>
<dbReference type="InterPro" id="IPR036388">
    <property type="entry name" value="WH-like_DNA-bd_sf"/>
</dbReference>
<organism evidence="5 6">
    <name type="scientific">Phormidesmis priestleyi ULC007</name>
    <dbReference type="NCBI Taxonomy" id="1920490"/>
    <lineage>
        <taxon>Bacteria</taxon>
        <taxon>Bacillati</taxon>
        <taxon>Cyanobacteriota</taxon>
        <taxon>Cyanophyceae</taxon>
        <taxon>Leptolyngbyales</taxon>
        <taxon>Leptolyngbyaceae</taxon>
        <taxon>Phormidesmis</taxon>
    </lineage>
</organism>
<gene>
    <name evidence="5" type="ORF">C7B65_22745</name>
</gene>
<evidence type="ECO:0000256" key="4">
    <source>
        <dbReference type="ARBA" id="ARBA00023163"/>
    </source>
</evidence>
<proteinExistence type="inferred from homology"/>
<dbReference type="RefSeq" id="WP_073071477.1">
    <property type="nucleotide sequence ID" value="NZ_MPPI01000011.1"/>
</dbReference>
<dbReference type="Pfam" id="PF03965">
    <property type="entry name" value="Penicillinase_R"/>
    <property type="match status" value="1"/>
</dbReference>
<sequence length="632" mass="71304">MVADFIPPIRDGISDLEIQTRREVEGQILSAGLKQTYDNAYGKFELAAYARSMGIPIETVEQIAQELAYRQMKIDLEESEFVGMVSQVRKIEALPDAGFREWKLSKLSRRYKLSRSEMMNAYNKALIHQSALTPMSLSQLKEAFGQSVQWTVHGWFPAGVTMLIHGHGGTAKTLFLYEVAAAIAKGQPWNGYPVSQGEVLILQADEPPHITHERLETLEITDDDPLRVFPGWQVEAMPQLEAYLSKNPVKFILVDSNTSTNRNTLISENDVEYARPMLQLSDLASRHGCTICVIHHSNANGDARGTKALHNSVSEVWALSVSNEATGERLIRIQKNRVGRAPGRYRFDFDPTANSFTYQGEAGDENSDAASTEKKIELWLNEDEHRGVPYEAEELAHELKININTVRKLLYELWAKGIVQREKKGKKFLYHVGNLPQEYPTDRKILTDRLNSPTERWGRSVGDPCVSNGFEPTDQLIDENGDFSLMRNAKNADQLISWDEKQTEQESTTDRSTDRLKKPTDQLALIDNADHLDDHLVQVGDVVIPNTSATWSRRGSTRIDSKELPPSKKSALVIPINEMGSVMFDELRQPSRVVAILGDDDRVKVRNQVTGRDSVFEINDVQIYAKADRQMK</sequence>
<dbReference type="SUPFAM" id="SSF46785">
    <property type="entry name" value="Winged helix' DNA-binding domain"/>
    <property type="match status" value="1"/>
</dbReference>
<keyword evidence="3" id="KW-0238">DNA-binding</keyword>
<keyword evidence="6" id="KW-1185">Reference proteome</keyword>
<protein>
    <recommendedName>
        <fullName evidence="7">AAA family ATPase</fullName>
    </recommendedName>
</protein>
<dbReference type="Gene3D" id="1.10.10.10">
    <property type="entry name" value="Winged helix-like DNA-binding domain superfamily/Winged helix DNA-binding domain"/>
    <property type="match status" value="1"/>
</dbReference>
<dbReference type="InterPro" id="IPR005650">
    <property type="entry name" value="BlaI_family"/>
</dbReference>
<dbReference type="EMBL" id="PVWG01000048">
    <property type="protein sequence ID" value="PSB16046.1"/>
    <property type="molecule type" value="Genomic_DNA"/>
</dbReference>
<dbReference type="GO" id="GO:0003677">
    <property type="term" value="F:DNA binding"/>
    <property type="evidence" value="ECO:0007669"/>
    <property type="project" value="UniProtKB-KW"/>
</dbReference>
<dbReference type="OrthoDB" id="503305at2"/>
<dbReference type="InterPro" id="IPR027417">
    <property type="entry name" value="P-loop_NTPase"/>
</dbReference>
<dbReference type="Gene3D" id="3.40.50.300">
    <property type="entry name" value="P-loop containing nucleotide triphosphate hydrolases"/>
    <property type="match status" value="1"/>
</dbReference>
<name>A0A2T1D6H3_9CYAN</name>
<comment type="similarity">
    <text evidence="1">Belongs to the BlaI transcriptional regulatory family.</text>
</comment>
<dbReference type="AlphaFoldDB" id="A0A2T1D6H3"/>
<dbReference type="Proteomes" id="UP000238634">
    <property type="component" value="Unassembled WGS sequence"/>
</dbReference>
<evidence type="ECO:0000256" key="3">
    <source>
        <dbReference type="ARBA" id="ARBA00023125"/>
    </source>
</evidence>
<dbReference type="STRING" id="1920490.GCA_001895925_04585"/>
<accession>A0A2T1D6H3</accession>
<dbReference type="Pfam" id="PF13481">
    <property type="entry name" value="AAA_25"/>
    <property type="match status" value="1"/>
</dbReference>
<evidence type="ECO:0000256" key="1">
    <source>
        <dbReference type="ARBA" id="ARBA00011046"/>
    </source>
</evidence>
<dbReference type="GO" id="GO:0045892">
    <property type="term" value="P:negative regulation of DNA-templated transcription"/>
    <property type="evidence" value="ECO:0007669"/>
    <property type="project" value="InterPro"/>
</dbReference>